<organism evidence="1 2">
    <name type="scientific">Cetraspora pellucida</name>
    <dbReference type="NCBI Taxonomy" id="1433469"/>
    <lineage>
        <taxon>Eukaryota</taxon>
        <taxon>Fungi</taxon>
        <taxon>Fungi incertae sedis</taxon>
        <taxon>Mucoromycota</taxon>
        <taxon>Glomeromycotina</taxon>
        <taxon>Glomeromycetes</taxon>
        <taxon>Diversisporales</taxon>
        <taxon>Gigasporaceae</taxon>
        <taxon>Cetraspora</taxon>
    </lineage>
</organism>
<keyword evidence="2" id="KW-1185">Reference proteome</keyword>
<evidence type="ECO:0000313" key="1">
    <source>
        <dbReference type="EMBL" id="CAG8738941.1"/>
    </source>
</evidence>
<evidence type="ECO:0000313" key="2">
    <source>
        <dbReference type="Proteomes" id="UP000789366"/>
    </source>
</evidence>
<dbReference type="Proteomes" id="UP000789366">
    <property type="component" value="Unassembled WGS sequence"/>
</dbReference>
<dbReference type="EMBL" id="CAJVPW010037008">
    <property type="protein sequence ID" value="CAG8738941.1"/>
    <property type="molecule type" value="Genomic_DNA"/>
</dbReference>
<sequence length="347" mass="39317">MIEENNKMIVDSIGEKTSKLEEQQVQIAADLKDARQKGDKRAEQIALKAMAEVNKKLGFVKGVATNLITGKDIDELAQTTDQPCLPRYYVKLRKGIYNNMTYEISPQDFCAIVRNPRCQGKEVENGLAKEGHPKCGECNYGGQHKMGDDLRQINKNFRAFDVLVKKQAKISQAKNEKNFNEAKNKLLTSFQELKKKCEDEAGAGFFYGSCIGLDGNKSDFSERIKSTFRRLAKELGYYIEEKNPIKKARLFAALSQKNQAIKSLQAELRKDPVYELFSAEKSEELSNIVKNIFRGNPDTSFFSWRKKGEDKNQEQPEPKKYLGFISKETGKNALLISGGLLGLFLIW</sequence>
<reference evidence="1" key="1">
    <citation type="submission" date="2021-06" db="EMBL/GenBank/DDBJ databases">
        <authorList>
            <person name="Kallberg Y."/>
            <person name="Tangrot J."/>
            <person name="Rosling A."/>
        </authorList>
    </citation>
    <scope>NUCLEOTIDE SEQUENCE</scope>
    <source>
        <strain evidence="1">28 12/20/2015</strain>
    </source>
</reference>
<accession>A0ACA9Q8S2</accession>
<name>A0ACA9Q8S2_9GLOM</name>
<comment type="caution">
    <text evidence="1">The sequence shown here is derived from an EMBL/GenBank/DDBJ whole genome shotgun (WGS) entry which is preliminary data.</text>
</comment>
<protein>
    <submittedName>
        <fullName evidence="1">2231_t:CDS:1</fullName>
    </submittedName>
</protein>
<proteinExistence type="predicted"/>
<gene>
    <name evidence="1" type="ORF">SPELUC_LOCUS13645</name>
</gene>